<reference evidence="1 2" key="1">
    <citation type="submission" date="2024-09" db="EMBL/GenBank/DDBJ databases">
        <authorList>
            <person name="Sun Q."/>
            <person name="Mori K."/>
        </authorList>
    </citation>
    <scope>NUCLEOTIDE SEQUENCE [LARGE SCALE GENOMIC DNA]</scope>
    <source>
        <strain evidence="1 2">JCM 3324</strain>
    </source>
</reference>
<gene>
    <name evidence="1" type="ORF">ACFFR3_43590</name>
</gene>
<organism evidence="1 2">
    <name type="scientific">Nonomuraea salmonea</name>
    <dbReference type="NCBI Taxonomy" id="46181"/>
    <lineage>
        <taxon>Bacteria</taxon>
        <taxon>Bacillati</taxon>
        <taxon>Actinomycetota</taxon>
        <taxon>Actinomycetes</taxon>
        <taxon>Streptosporangiales</taxon>
        <taxon>Streptosporangiaceae</taxon>
        <taxon>Nonomuraea</taxon>
    </lineage>
</organism>
<dbReference type="RefSeq" id="WP_379485047.1">
    <property type="nucleotide sequence ID" value="NZ_JBHMCF010000050.1"/>
</dbReference>
<dbReference type="Proteomes" id="UP001589568">
    <property type="component" value="Unassembled WGS sequence"/>
</dbReference>
<sequence length="404" mass="44511">MRIDASLVLGTTISVHSRQMEVRARGAIIAAMGMVQFSRYEWSPVPNGRPDGIQWCETRDLGISLASVILVNGLSSISGSRHGSFESLMLETRLLATALDNTGGSANGALHRTRAYDCSSHHIKTFIVTSAGLGLLTASIESLIAQGKIGPLQINHFDLMSAVSSRGPKGGYSRPDLLIDLPGYREMVCEAKGRSGGSGRTTMAIRESLKKLHLWASINRYIGSSLALSWAAIRKNETFVNLYHTNPEKVVELIPQSTKEGQEASARAVWDSVDLRPERLELLDLEREWERLVDELETPNMAQLREDPLYWSAPNPPRGENYLADTPVRGAWASLGRDGRSVFVGVFQRAPEADASMSMQRQRLLSIAENTVSPLDIAAGGRLVFAVAQDAEFATWQRLRQWIR</sequence>
<name>A0ABV5P1G7_9ACTN</name>
<comment type="caution">
    <text evidence="1">The sequence shown here is derived from an EMBL/GenBank/DDBJ whole genome shotgun (WGS) entry which is preliminary data.</text>
</comment>
<proteinExistence type="predicted"/>
<protein>
    <submittedName>
        <fullName evidence="1">Uncharacterized protein</fullName>
    </submittedName>
</protein>
<evidence type="ECO:0000313" key="2">
    <source>
        <dbReference type="Proteomes" id="UP001589568"/>
    </source>
</evidence>
<keyword evidence="2" id="KW-1185">Reference proteome</keyword>
<evidence type="ECO:0000313" key="1">
    <source>
        <dbReference type="EMBL" id="MFB9476418.1"/>
    </source>
</evidence>
<dbReference type="EMBL" id="JBHMCF010000050">
    <property type="protein sequence ID" value="MFB9476418.1"/>
    <property type="molecule type" value="Genomic_DNA"/>
</dbReference>
<accession>A0ABV5P1G7</accession>